<evidence type="ECO:0000313" key="2">
    <source>
        <dbReference type="Proteomes" id="UP000228758"/>
    </source>
</evidence>
<name>A0A2M9CP51_9MICO</name>
<reference evidence="1 2" key="1">
    <citation type="submission" date="2017-11" db="EMBL/GenBank/DDBJ databases">
        <title>Genomic Encyclopedia of Archaeal and Bacterial Type Strains, Phase II (KMG-II): From Individual Species to Whole Genera.</title>
        <authorList>
            <person name="Goeker M."/>
        </authorList>
    </citation>
    <scope>NUCLEOTIDE SEQUENCE [LARGE SCALE GENOMIC DNA]</scope>
    <source>
        <strain evidence="1 2">DSM 27393</strain>
    </source>
</reference>
<dbReference type="Proteomes" id="UP000228758">
    <property type="component" value="Unassembled WGS sequence"/>
</dbReference>
<dbReference type="RefSeq" id="WP_100365727.1">
    <property type="nucleotide sequence ID" value="NZ_PGFF01000001.1"/>
</dbReference>
<sequence>MRRALVTWGVVVAVLAAGFIVAVVALNATVYGAGGYVKSYLDALARHDGARALELARTAPLPEGSDALLSSSTLGRLEAIRQVADEDLGGGVHRVGFAFEVGGEPAEAAFTVRGVAPRFGLFSSWEFVESPLARVDLTVTGDRRFEVNGARAVTPSETNGPSPFVMFAPSSYEFAHESRYLTADPVRASVLPGINEVQLAVIANPAFVDEVQGELNAFLDECATQEVLQPTGCPFGKQIEDRVDGPIEWSMSTYPEVTIVPSDRPGIWRMPETAAAAHLRVPVRSIFDGDESLLDEDVPFLISFSITLQDDGGLFIQIE</sequence>
<protein>
    <submittedName>
        <fullName evidence="1">Uncharacterized protein</fullName>
    </submittedName>
</protein>
<keyword evidence="2" id="KW-1185">Reference proteome</keyword>
<dbReference type="OrthoDB" id="3818356at2"/>
<accession>A0A2M9CP51</accession>
<organism evidence="1 2">
    <name type="scientific">Diaminobutyricimonas aerilata</name>
    <dbReference type="NCBI Taxonomy" id="1162967"/>
    <lineage>
        <taxon>Bacteria</taxon>
        <taxon>Bacillati</taxon>
        <taxon>Actinomycetota</taxon>
        <taxon>Actinomycetes</taxon>
        <taxon>Micrococcales</taxon>
        <taxon>Microbacteriaceae</taxon>
        <taxon>Diaminobutyricimonas</taxon>
    </lineage>
</organism>
<proteinExistence type="predicted"/>
<dbReference type="EMBL" id="PGFF01000001">
    <property type="protein sequence ID" value="PJJ73669.1"/>
    <property type="molecule type" value="Genomic_DNA"/>
</dbReference>
<gene>
    <name evidence="1" type="ORF">CLV46_3265</name>
</gene>
<comment type="caution">
    <text evidence="1">The sequence shown here is derived from an EMBL/GenBank/DDBJ whole genome shotgun (WGS) entry which is preliminary data.</text>
</comment>
<dbReference type="AlphaFoldDB" id="A0A2M9CP51"/>
<evidence type="ECO:0000313" key="1">
    <source>
        <dbReference type="EMBL" id="PJJ73669.1"/>
    </source>
</evidence>